<evidence type="ECO:0000256" key="1">
    <source>
        <dbReference type="SAM" id="Coils"/>
    </source>
</evidence>
<dbReference type="AlphaFoldDB" id="V5G3W5"/>
<keyword evidence="3" id="KW-1185">Reference proteome</keyword>
<comment type="caution">
    <text evidence="2">The sequence shown here is derived from an EMBL/GenBank/DDBJ whole genome shotgun (WGS) entry which is preliminary data.</text>
</comment>
<name>V5G3W5_BYSSN</name>
<feature type="coiled-coil region" evidence="1">
    <location>
        <begin position="311"/>
        <end position="338"/>
    </location>
</feature>
<evidence type="ECO:0000313" key="2">
    <source>
        <dbReference type="EMBL" id="GAD99118.1"/>
    </source>
</evidence>
<organism evidence="2 3">
    <name type="scientific">Byssochlamys spectabilis (strain No. 5 / NBRC 109023)</name>
    <name type="common">Paecilomyces variotii</name>
    <dbReference type="NCBI Taxonomy" id="1356009"/>
    <lineage>
        <taxon>Eukaryota</taxon>
        <taxon>Fungi</taxon>
        <taxon>Dikarya</taxon>
        <taxon>Ascomycota</taxon>
        <taxon>Pezizomycotina</taxon>
        <taxon>Eurotiomycetes</taxon>
        <taxon>Eurotiomycetidae</taxon>
        <taxon>Eurotiales</taxon>
        <taxon>Thermoascaceae</taxon>
        <taxon>Paecilomyces</taxon>
    </lineage>
</organism>
<dbReference type="InParanoid" id="V5G3W5"/>
<protein>
    <submittedName>
        <fullName evidence="2">Uncharacterized protein</fullName>
    </submittedName>
</protein>
<accession>V5G3W5</accession>
<dbReference type="HOGENOM" id="CLU_429582_0_0_1"/>
<dbReference type="OrthoDB" id="5424209at2759"/>
<dbReference type="EMBL" id="BAUL01000280">
    <property type="protein sequence ID" value="GAD99118.1"/>
    <property type="molecule type" value="Genomic_DNA"/>
</dbReference>
<evidence type="ECO:0000313" key="3">
    <source>
        <dbReference type="Proteomes" id="UP000018001"/>
    </source>
</evidence>
<reference evidence="3" key="1">
    <citation type="journal article" date="2014" name="Genome Announc.">
        <title>Draft genome sequence of the formaldehyde-resistant fungus Byssochlamys spectabilis No. 5 (anamorph Paecilomyces variotii No. 5) (NBRC109023).</title>
        <authorList>
            <person name="Oka T."/>
            <person name="Ekino K."/>
            <person name="Fukuda K."/>
            <person name="Nomura Y."/>
        </authorList>
    </citation>
    <scope>NUCLEOTIDE SEQUENCE [LARGE SCALE GENOMIC DNA]</scope>
    <source>
        <strain evidence="3">No. 5 / NBRC 109023</strain>
    </source>
</reference>
<dbReference type="Proteomes" id="UP000018001">
    <property type="component" value="Unassembled WGS sequence"/>
</dbReference>
<gene>
    <name evidence="2" type="ORF">PVAR5_7824</name>
</gene>
<sequence>MSDSPRILRSHLGSDKTRGPMSLERYLYLSDPYRSTTVLNPLPYSLSKKPVTGKPAEDISRFYQPIATLLDSYGFFHDQYSIGVFEVTKPGYPDGERPINILQVKYWVDALIPCDLANAPDRICGLLAEEGINIDIEIVNSYDCIYPQLFAIMPDHPTVGPFEQAREQLIDILNGKLPERWHSLCLFKVDFFPGEASSDLTSVARSMQPGKDNESMPPVPQLHNMDGIGRLQRGMSISPKGQDSVGNTMGGFVTITREGITHKGFLTTYDAVRPSLPTVTETDRKVISIDHPNCLNIEVIYPAPRDTKATKEEAQKVLEDTKTSLDELTERKKNYELVGKLLKIKELGYLKYVEKEYKYNLTALQAVQGMPTKIGKVTFASGLGFNETALLNWAFVEITEPDALKFFRRDWMLDVPYNQRPYNQHPYIDGPKPVKFDYPRQRLTGIGELEKGEYYVMVSRSSVIQVGICNGIKASCVWRKNDIRYDKNGNAVDAAKITDEYVVVGERSIAGKTRSVPFCCPGDSGAFLINTKAEVCGLLYGYINSHWPEPDWFVNVGLATCMADIRMSIQALATPHDAQGNPAEVPAELDLP</sequence>
<proteinExistence type="predicted"/>
<dbReference type="eggNOG" id="ENOG502QR0D">
    <property type="taxonomic scope" value="Eukaryota"/>
</dbReference>
<keyword evidence="1" id="KW-0175">Coiled coil</keyword>